<organism evidence="1 2">
    <name type="scientific">Fusarium oxysporum</name>
    <name type="common">Fusarium vascular wilt</name>
    <dbReference type="NCBI Taxonomy" id="5507"/>
    <lineage>
        <taxon>Eukaryota</taxon>
        <taxon>Fungi</taxon>
        <taxon>Dikarya</taxon>
        <taxon>Ascomycota</taxon>
        <taxon>Pezizomycotina</taxon>
        <taxon>Sordariomycetes</taxon>
        <taxon>Hypocreomycetidae</taxon>
        <taxon>Hypocreales</taxon>
        <taxon>Nectriaceae</taxon>
        <taxon>Fusarium</taxon>
        <taxon>Fusarium oxysporum species complex</taxon>
    </lineage>
</organism>
<gene>
    <name evidence="1" type="ORF">FRV6_11465</name>
</gene>
<evidence type="ECO:0000313" key="1">
    <source>
        <dbReference type="EMBL" id="SCO87338.1"/>
    </source>
</evidence>
<dbReference type="EMBL" id="FMJY01000006">
    <property type="protein sequence ID" value="SCO87338.1"/>
    <property type="molecule type" value="Genomic_DNA"/>
</dbReference>
<sequence length="33" mass="3661">MTIFRAPLSVSNLVPVFVLITFKGIEVDELAQI</sequence>
<proteinExistence type="predicted"/>
<dbReference type="Proteomes" id="UP000219369">
    <property type="component" value="Unassembled WGS sequence"/>
</dbReference>
<name>A0A2H3TF65_FUSOX</name>
<reference evidence="2" key="1">
    <citation type="submission" date="2016-09" db="EMBL/GenBank/DDBJ databases">
        <authorList>
            <person name="Guldener U."/>
        </authorList>
    </citation>
    <scope>NUCLEOTIDE SEQUENCE [LARGE SCALE GENOMIC DNA]</scope>
    <source>
        <strain evidence="2">V64-1</strain>
    </source>
</reference>
<protein>
    <submittedName>
        <fullName evidence="1">Uncharacterized protein</fullName>
    </submittedName>
</protein>
<evidence type="ECO:0000313" key="2">
    <source>
        <dbReference type="Proteomes" id="UP000219369"/>
    </source>
</evidence>
<accession>A0A2H3TF65</accession>
<dbReference type="AlphaFoldDB" id="A0A2H3TF65"/>